<evidence type="ECO:0000256" key="1">
    <source>
        <dbReference type="SAM" id="MobiDB-lite"/>
    </source>
</evidence>
<feature type="transmembrane region" description="Helical" evidence="2">
    <location>
        <begin position="41"/>
        <end position="64"/>
    </location>
</feature>
<gene>
    <name evidence="3" type="ORF">soil367_00855</name>
</gene>
<sequence>MPDHRGRKLTVAPRNEVYKSYTRQDPGMDNGDWLTATSQTLVNYGVLVLLAVLALGALAIAWLYRQQSNSQRELQRELQGLRFELDDHNMQPGSSRQRQRQPMHSDPGPGTDRNTGKTGMASSLSSPQLAAQSVQAPRATHRLHAELELQAYQKIWASLRELHDKLGSFLRAIESGEGISETRLAARTSALKAKDCAQRLRPFYPENIEALVFQLIDNEVHMHLSACAYLDAHENVKSGKAEKSDSAYQSLRDESKLIYDGECRQQLNTIVQAIRYRLANQAVVD</sequence>
<evidence type="ECO:0000313" key="3">
    <source>
        <dbReference type="EMBL" id="QCF24618.1"/>
    </source>
</evidence>
<dbReference type="KEGG" id="hmi:soil367_00855"/>
<keyword evidence="2" id="KW-1133">Transmembrane helix</keyword>
<organism evidence="3 4">
    <name type="scientific">Hydrocarboniclastica marina</name>
    <dbReference type="NCBI Taxonomy" id="2259620"/>
    <lineage>
        <taxon>Bacteria</taxon>
        <taxon>Pseudomonadati</taxon>
        <taxon>Pseudomonadota</taxon>
        <taxon>Gammaproteobacteria</taxon>
        <taxon>Alteromonadales</taxon>
        <taxon>Alteromonadaceae</taxon>
        <taxon>Hydrocarboniclastica</taxon>
    </lineage>
</organism>
<dbReference type="Proteomes" id="UP000298049">
    <property type="component" value="Chromosome"/>
</dbReference>
<accession>A0A4P7XCP3</accession>
<reference evidence="3 4" key="1">
    <citation type="submission" date="2018-07" db="EMBL/GenBank/DDBJ databases">
        <title>Marsedoiliclastica nanhaica gen. nov. sp. nov., a novel marine hydrocarbonoclastic bacterium isolated from an in-situ enriched hydrocarbon-degrading consortium in deep-sea sediment.</title>
        <authorList>
            <person name="Dong C."/>
            <person name="Ma T."/>
            <person name="Liu R."/>
            <person name="Shao Z."/>
        </authorList>
    </citation>
    <scope>NUCLEOTIDE SEQUENCE [LARGE SCALE GENOMIC DNA]</scope>
    <source>
        <strain evidence="4">soil36-7</strain>
    </source>
</reference>
<dbReference type="AlphaFoldDB" id="A0A4P7XCP3"/>
<name>A0A4P7XCP3_9ALTE</name>
<keyword evidence="2" id="KW-0812">Transmembrane</keyword>
<feature type="region of interest" description="Disordered" evidence="1">
    <location>
        <begin position="85"/>
        <end position="137"/>
    </location>
</feature>
<keyword evidence="4" id="KW-1185">Reference proteome</keyword>
<dbReference type="EMBL" id="CP031093">
    <property type="protein sequence ID" value="QCF24618.1"/>
    <property type="molecule type" value="Genomic_DNA"/>
</dbReference>
<proteinExistence type="predicted"/>
<feature type="compositionally biased region" description="Low complexity" evidence="1">
    <location>
        <begin position="121"/>
        <end position="137"/>
    </location>
</feature>
<protein>
    <submittedName>
        <fullName evidence="3">Uncharacterized protein</fullName>
    </submittedName>
</protein>
<evidence type="ECO:0000313" key="4">
    <source>
        <dbReference type="Proteomes" id="UP000298049"/>
    </source>
</evidence>
<keyword evidence="2" id="KW-0472">Membrane</keyword>
<evidence type="ECO:0000256" key="2">
    <source>
        <dbReference type="SAM" id="Phobius"/>
    </source>
</evidence>